<dbReference type="Proteomes" id="UP000485880">
    <property type="component" value="Unassembled WGS sequence"/>
</dbReference>
<sequence length="311" mass="32967">MEWLSEGMPGQGEGRLAATEGGAAEAGFRAGAALAALNPISRAEHPLGGLWRQRLALGNAAVLARQAGRTEDEAALRDAWYLRRDGADPGPAGRLLKAWRRLGAPDAMQADDWTPRLSVLLELRRDDALEEVVAVAASLAKGQGSAVTAAAEIAAVSLRVRPDSETLALWLADAVLAHRLNWPAPVPLLAGQVLAGQLRRGDFLRATQRHGDGDPVWLAACSLAYARAAAVAADLYAELARRACRLLAAAPKLRGKDADEMLAILMTEDAQPAAGGKAASDRSGRRLFERLVSLGAVRELTGRPTFRLYGL</sequence>
<evidence type="ECO:0000313" key="1">
    <source>
        <dbReference type="EMBL" id="VTZ51217.1"/>
    </source>
</evidence>
<evidence type="ECO:0000313" key="2">
    <source>
        <dbReference type="Proteomes" id="UP000485880"/>
    </source>
</evidence>
<name>A0A8B6M8V1_METTU</name>
<keyword evidence="2" id="KW-1185">Reference proteome</keyword>
<evidence type="ECO:0008006" key="3">
    <source>
        <dbReference type="Google" id="ProtNLM"/>
    </source>
</evidence>
<dbReference type="EMBL" id="CABFMQ020000091">
    <property type="protein sequence ID" value="VTZ51217.1"/>
    <property type="molecule type" value="Genomic_DNA"/>
</dbReference>
<proteinExistence type="predicted"/>
<gene>
    <name evidence="1" type="ORF">MPC4_330017</name>
</gene>
<dbReference type="AlphaFoldDB" id="A0A8B6M8V1"/>
<reference evidence="1 2" key="1">
    <citation type="submission" date="2019-05" db="EMBL/GenBank/DDBJ databases">
        <authorList>
            <person name="Farhan Ul Haque M."/>
        </authorList>
    </citation>
    <scope>NUCLEOTIDE SEQUENCE [LARGE SCALE GENOMIC DNA]</scope>
    <source>
        <strain evidence="1">2</strain>
    </source>
</reference>
<accession>A0A8B6M8V1</accession>
<dbReference type="Pfam" id="PF07183">
    <property type="entry name" value="DUF1403"/>
    <property type="match status" value="1"/>
</dbReference>
<protein>
    <recommendedName>
        <fullName evidence="3">DUF1403 family protein</fullName>
    </recommendedName>
</protein>
<comment type="caution">
    <text evidence="1">The sequence shown here is derived from an EMBL/GenBank/DDBJ whole genome shotgun (WGS) entry which is preliminary data.</text>
</comment>
<organism evidence="1 2">
    <name type="scientific">Methylocella tundrae</name>
    <dbReference type="NCBI Taxonomy" id="227605"/>
    <lineage>
        <taxon>Bacteria</taxon>
        <taxon>Pseudomonadati</taxon>
        <taxon>Pseudomonadota</taxon>
        <taxon>Alphaproteobacteria</taxon>
        <taxon>Hyphomicrobiales</taxon>
        <taxon>Beijerinckiaceae</taxon>
        <taxon>Methylocella</taxon>
    </lineage>
</organism>
<dbReference type="InterPro" id="IPR009843">
    <property type="entry name" value="DUF1403"/>
</dbReference>